<dbReference type="InterPro" id="IPR001789">
    <property type="entry name" value="Sig_transdc_resp-reg_receiver"/>
</dbReference>
<dbReference type="InterPro" id="IPR011006">
    <property type="entry name" value="CheY-like_superfamily"/>
</dbReference>
<dbReference type="SUPFAM" id="SSF52172">
    <property type="entry name" value="CheY-like"/>
    <property type="match status" value="1"/>
</dbReference>
<evidence type="ECO:0000313" key="6">
    <source>
        <dbReference type="EMBL" id="KRO02213.1"/>
    </source>
</evidence>
<evidence type="ECO:0000259" key="5">
    <source>
        <dbReference type="PROSITE" id="PS51755"/>
    </source>
</evidence>
<dbReference type="CDD" id="cd00383">
    <property type="entry name" value="trans_reg_C"/>
    <property type="match status" value="1"/>
</dbReference>
<name>A0ABR5Q069_9ACTN</name>
<dbReference type="Pfam" id="PF00072">
    <property type="entry name" value="Response_reg"/>
    <property type="match status" value="1"/>
</dbReference>
<dbReference type="PANTHER" id="PTHR48111">
    <property type="entry name" value="REGULATOR OF RPOS"/>
    <property type="match status" value="1"/>
</dbReference>
<comment type="caution">
    <text evidence="6">The sequence shown here is derived from an EMBL/GenBank/DDBJ whole genome shotgun (WGS) entry which is preliminary data.</text>
</comment>
<accession>A0ABR5Q069</accession>
<dbReference type="InterPro" id="IPR001867">
    <property type="entry name" value="OmpR/PhoB-type_DNA-bd"/>
</dbReference>
<dbReference type="Gene3D" id="6.10.250.690">
    <property type="match status" value="1"/>
</dbReference>
<evidence type="ECO:0000256" key="3">
    <source>
        <dbReference type="PROSITE-ProRule" id="PRU01091"/>
    </source>
</evidence>
<dbReference type="SUPFAM" id="SSF46894">
    <property type="entry name" value="C-terminal effector domain of the bipartite response regulators"/>
    <property type="match status" value="1"/>
</dbReference>
<feature type="domain" description="Response regulatory" evidence="4">
    <location>
        <begin position="14"/>
        <end position="127"/>
    </location>
</feature>
<organism evidence="6 7">
    <name type="scientific">Lancefieldella rimae</name>
    <dbReference type="NCBI Taxonomy" id="1383"/>
    <lineage>
        <taxon>Bacteria</taxon>
        <taxon>Bacillati</taxon>
        <taxon>Actinomycetota</taxon>
        <taxon>Coriobacteriia</taxon>
        <taxon>Coriobacteriales</taxon>
        <taxon>Atopobiaceae</taxon>
        <taxon>Lancefieldella</taxon>
    </lineage>
</organism>
<dbReference type="SMART" id="SM00448">
    <property type="entry name" value="REC"/>
    <property type="match status" value="1"/>
</dbReference>
<dbReference type="SMART" id="SM00862">
    <property type="entry name" value="Trans_reg_C"/>
    <property type="match status" value="1"/>
</dbReference>
<dbReference type="InterPro" id="IPR016032">
    <property type="entry name" value="Sig_transdc_resp-reg_C-effctor"/>
</dbReference>
<dbReference type="PANTHER" id="PTHR48111:SF73">
    <property type="entry name" value="ALKALINE PHOSPHATASE SYNTHESIS TRANSCRIPTIONAL REGULATORY PROTEIN PHOP"/>
    <property type="match status" value="1"/>
</dbReference>
<feature type="domain" description="OmpR/PhoB-type" evidence="5">
    <location>
        <begin position="138"/>
        <end position="237"/>
    </location>
</feature>
<proteinExistence type="predicted"/>
<evidence type="ECO:0000313" key="7">
    <source>
        <dbReference type="Proteomes" id="UP000051927"/>
    </source>
</evidence>
<keyword evidence="1 3" id="KW-0238">DNA-binding</keyword>
<dbReference type="PROSITE" id="PS51755">
    <property type="entry name" value="OMPR_PHOB"/>
    <property type="match status" value="1"/>
</dbReference>
<evidence type="ECO:0000259" key="4">
    <source>
        <dbReference type="PROSITE" id="PS50110"/>
    </source>
</evidence>
<protein>
    <submittedName>
        <fullName evidence="6">Transcriptional regulatory protein ResD</fullName>
    </submittedName>
</protein>
<feature type="modified residue" description="4-aspartylphosphate" evidence="2">
    <location>
        <position position="63"/>
    </location>
</feature>
<evidence type="ECO:0000256" key="1">
    <source>
        <dbReference type="ARBA" id="ARBA00023125"/>
    </source>
</evidence>
<feature type="DNA-binding region" description="OmpR/PhoB-type" evidence="3">
    <location>
        <begin position="138"/>
        <end position="237"/>
    </location>
</feature>
<dbReference type="Pfam" id="PF00486">
    <property type="entry name" value="Trans_reg_C"/>
    <property type="match status" value="1"/>
</dbReference>
<dbReference type="Gene3D" id="3.40.50.2300">
    <property type="match status" value="1"/>
</dbReference>
<dbReference type="CDD" id="cd17574">
    <property type="entry name" value="REC_OmpR"/>
    <property type="match status" value="1"/>
</dbReference>
<gene>
    <name evidence="6" type="ORF">IV60_GL000636</name>
</gene>
<dbReference type="Proteomes" id="UP000051927">
    <property type="component" value="Unassembled WGS sequence"/>
</dbReference>
<evidence type="ECO:0000256" key="2">
    <source>
        <dbReference type="PROSITE-ProRule" id="PRU00169"/>
    </source>
</evidence>
<dbReference type="PROSITE" id="PS50110">
    <property type="entry name" value="RESPONSE_REGULATORY"/>
    <property type="match status" value="1"/>
</dbReference>
<keyword evidence="7" id="KW-1185">Reference proteome</keyword>
<dbReference type="EMBL" id="JQCP01000002">
    <property type="protein sequence ID" value="KRO02213.1"/>
    <property type="molecule type" value="Genomic_DNA"/>
</dbReference>
<dbReference type="InterPro" id="IPR036388">
    <property type="entry name" value="WH-like_DNA-bd_sf"/>
</dbReference>
<reference evidence="6 7" key="1">
    <citation type="journal article" date="2015" name="Genome Announc.">
        <title>Expanding the biotechnology potential of lactobacilli through comparative genomics of 213 strains and associated genera.</title>
        <authorList>
            <person name="Sun Z."/>
            <person name="Harris H.M."/>
            <person name="McCann A."/>
            <person name="Guo C."/>
            <person name="Argimon S."/>
            <person name="Zhang W."/>
            <person name="Yang X."/>
            <person name="Jeffery I.B."/>
            <person name="Cooney J.C."/>
            <person name="Kagawa T.F."/>
            <person name="Liu W."/>
            <person name="Song Y."/>
            <person name="Salvetti E."/>
            <person name="Wrobel A."/>
            <person name="Rasinkangas P."/>
            <person name="Parkhill J."/>
            <person name="Rea M.C."/>
            <person name="O'Sullivan O."/>
            <person name="Ritari J."/>
            <person name="Douillard F.P."/>
            <person name="Paul Ross R."/>
            <person name="Yang R."/>
            <person name="Briner A.E."/>
            <person name="Felis G.E."/>
            <person name="de Vos W.M."/>
            <person name="Barrangou R."/>
            <person name="Klaenhammer T.R."/>
            <person name="Caufield P.W."/>
            <person name="Cui Y."/>
            <person name="Zhang H."/>
            <person name="O'Toole P.W."/>
        </authorList>
    </citation>
    <scope>NUCLEOTIDE SEQUENCE [LARGE SCALE GENOMIC DNA]</scope>
    <source>
        <strain evidence="6 7">DSM 7090</strain>
    </source>
</reference>
<dbReference type="InterPro" id="IPR039420">
    <property type="entry name" value="WalR-like"/>
</dbReference>
<keyword evidence="2" id="KW-0597">Phosphoprotein</keyword>
<dbReference type="Gene3D" id="1.10.10.10">
    <property type="entry name" value="Winged helix-like DNA-binding domain superfamily/Winged helix DNA-binding domain"/>
    <property type="match status" value="1"/>
</dbReference>
<sequence>MGGQKEAMETDEKRILIVEDETVIRDAVSAYLERENYAVRGVGDGQSAVEEFQKHSFDLVILDLMLPKLSGERVCRAIRDVSNVPIIMLTAKGEVEDRIIGLELGADDYLVKPFSPRELVARVRALFRRAHKESEPQPEVLEYGALTIDISGHKILIRGEEVDLTASEFKLLTTLARYPGRVYSRMELVEKVLGYDFEGYERTIDSHVKNLRAKLGDDPRNPHWLFTVHGVGYRFEAAPNAYSDTAEE</sequence>